<proteinExistence type="inferred from homology"/>
<evidence type="ECO:0000256" key="2">
    <source>
        <dbReference type="ARBA" id="ARBA00022722"/>
    </source>
</evidence>
<comment type="caution">
    <text evidence="10">The sequence shown here is derived from an EMBL/GenBank/DDBJ whole genome shotgun (WGS) entry which is preliminary data.</text>
</comment>
<feature type="compositionally biased region" description="Low complexity" evidence="7">
    <location>
        <begin position="428"/>
        <end position="443"/>
    </location>
</feature>
<dbReference type="AlphaFoldDB" id="A0A4Q7UQS2"/>
<evidence type="ECO:0000313" key="10">
    <source>
        <dbReference type="EMBL" id="RZT84005.1"/>
    </source>
</evidence>
<dbReference type="EMBL" id="SHKL01000001">
    <property type="protein sequence ID" value="RZT84005.1"/>
    <property type="molecule type" value="Genomic_DNA"/>
</dbReference>
<comment type="subunit">
    <text evidence="5">Heterooligomer composed of large and small subunits.</text>
</comment>
<organism evidence="10 11">
    <name type="scientific">Pseudonocardia sediminis</name>
    <dbReference type="NCBI Taxonomy" id="1397368"/>
    <lineage>
        <taxon>Bacteria</taxon>
        <taxon>Bacillati</taxon>
        <taxon>Actinomycetota</taxon>
        <taxon>Actinomycetes</taxon>
        <taxon>Pseudonocardiales</taxon>
        <taxon>Pseudonocardiaceae</taxon>
        <taxon>Pseudonocardia</taxon>
    </lineage>
</organism>
<accession>A0A4Q7UQS2</accession>
<reference evidence="10 11" key="1">
    <citation type="submission" date="2019-02" db="EMBL/GenBank/DDBJ databases">
        <title>Sequencing the genomes of 1000 actinobacteria strains.</title>
        <authorList>
            <person name="Klenk H.-P."/>
        </authorList>
    </citation>
    <scope>NUCLEOTIDE SEQUENCE [LARGE SCALE GENOMIC DNA]</scope>
    <source>
        <strain evidence="10 11">DSM 45779</strain>
    </source>
</reference>
<feature type="domain" description="Exonuclease VII large subunit C-terminal" evidence="8">
    <location>
        <begin position="132"/>
        <end position="335"/>
    </location>
</feature>
<dbReference type="GO" id="GO:0009318">
    <property type="term" value="C:exodeoxyribonuclease VII complex"/>
    <property type="evidence" value="ECO:0007669"/>
    <property type="project" value="UniProtKB-UniRule"/>
</dbReference>
<dbReference type="NCBIfam" id="TIGR00237">
    <property type="entry name" value="xseA"/>
    <property type="match status" value="1"/>
</dbReference>
<dbReference type="GO" id="GO:0005737">
    <property type="term" value="C:cytoplasm"/>
    <property type="evidence" value="ECO:0007669"/>
    <property type="project" value="UniProtKB-SubCell"/>
</dbReference>
<evidence type="ECO:0000259" key="9">
    <source>
        <dbReference type="Pfam" id="PF13742"/>
    </source>
</evidence>
<dbReference type="EC" id="3.1.11.6" evidence="5"/>
<evidence type="ECO:0000256" key="6">
    <source>
        <dbReference type="RuleBase" id="RU004355"/>
    </source>
</evidence>
<keyword evidence="11" id="KW-1185">Reference proteome</keyword>
<evidence type="ECO:0000259" key="8">
    <source>
        <dbReference type="Pfam" id="PF02601"/>
    </source>
</evidence>
<keyword evidence="4 5" id="KW-0269">Exonuclease</keyword>
<keyword evidence="3 5" id="KW-0378">Hydrolase</keyword>
<dbReference type="CDD" id="cd04489">
    <property type="entry name" value="ExoVII_LU_OBF"/>
    <property type="match status" value="1"/>
</dbReference>
<dbReference type="Pfam" id="PF02601">
    <property type="entry name" value="Exonuc_VII_L"/>
    <property type="match status" value="1"/>
</dbReference>
<dbReference type="Proteomes" id="UP000291591">
    <property type="component" value="Unassembled WGS sequence"/>
</dbReference>
<evidence type="ECO:0000256" key="1">
    <source>
        <dbReference type="ARBA" id="ARBA00022490"/>
    </source>
</evidence>
<dbReference type="GO" id="GO:0006308">
    <property type="term" value="P:DNA catabolic process"/>
    <property type="evidence" value="ECO:0007669"/>
    <property type="project" value="UniProtKB-UniRule"/>
</dbReference>
<comment type="catalytic activity">
    <reaction evidence="5 6">
        <text>Exonucleolytic cleavage in either 5'- to 3'- or 3'- to 5'-direction to yield nucleoside 5'-phosphates.</text>
        <dbReference type="EC" id="3.1.11.6"/>
    </reaction>
</comment>
<feature type="domain" description="OB-fold nucleic acid binding" evidence="9">
    <location>
        <begin position="15"/>
        <end position="109"/>
    </location>
</feature>
<name>A0A4Q7UQS2_PSEST</name>
<evidence type="ECO:0000256" key="7">
    <source>
        <dbReference type="SAM" id="MobiDB-lite"/>
    </source>
</evidence>
<dbReference type="InterPro" id="IPR003753">
    <property type="entry name" value="Exonuc_VII_L"/>
</dbReference>
<dbReference type="InterPro" id="IPR020579">
    <property type="entry name" value="Exonuc_VII_lsu_C"/>
</dbReference>
<feature type="compositionally biased region" description="Low complexity" evidence="7">
    <location>
        <begin position="453"/>
        <end position="476"/>
    </location>
</feature>
<feature type="region of interest" description="Disordered" evidence="7">
    <location>
        <begin position="404"/>
        <end position="488"/>
    </location>
</feature>
<dbReference type="HAMAP" id="MF_00378">
    <property type="entry name" value="Exonuc_7_L"/>
    <property type="match status" value="1"/>
</dbReference>
<dbReference type="RefSeq" id="WP_423213629.1">
    <property type="nucleotide sequence ID" value="NZ_SHKL01000001.1"/>
</dbReference>
<evidence type="ECO:0000256" key="3">
    <source>
        <dbReference type="ARBA" id="ARBA00022801"/>
    </source>
</evidence>
<gene>
    <name evidence="5" type="primary">xseA</name>
    <name evidence="10" type="ORF">EV383_0838</name>
</gene>
<evidence type="ECO:0000313" key="11">
    <source>
        <dbReference type="Proteomes" id="UP000291591"/>
    </source>
</evidence>
<keyword evidence="1 5" id="KW-0963">Cytoplasm</keyword>
<evidence type="ECO:0000256" key="4">
    <source>
        <dbReference type="ARBA" id="ARBA00022839"/>
    </source>
</evidence>
<dbReference type="Pfam" id="PF13742">
    <property type="entry name" value="tRNA_anti_2"/>
    <property type="match status" value="1"/>
</dbReference>
<dbReference type="GO" id="GO:0003676">
    <property type="term" value="F:nucleic acid binding"/>
    <property type="evidence" value="ECO:0007669"/>
    <property type="project" value="InterPro"/>
</dbReference>
<dbReference type="GO" id="GO:0008855">
    <property type="term" value="F:exodeoxyribonuclease VII activity"/>
    <property type="evidence" value="ECO:0007669"/>
    <property type="project" value="UniProtKB-UniRule"/>
</dbReference>
<comment type="similarity">
    <text evidence="5 6">Belongs to the XseA family.</text>
</comment>
<keyword evidence="2 5" id="KW-0540">Nuclease</keyword>
<comment type="subcellular location">
    <subcellularLocation>
        <location evidence="5 6">Cytoplasm</location>
    </subcellularLocation>
</comment>
<dbReference type="InterPro" id="IPR025824">
    <property type="entry name" value="OB-fold_nuc-bd_dom"/>
</dbReference>
<protein>
    <recommendedName>
        <fullName evidence="5">Exodeoxyribonuclease 7 large subunit</fullName>
        <ecNumber evidence="5">3.1.11.6</ecNumber>
    </recommendedName>
    <alternativeName>
        <fullName evidence="5">Exodeoxyribonuclease VII large subunit</fullName>
        <shortName evidence="5">Exonuclease VII large subunit</shortName>
    </alternativeName>
</protein>
<sequence length="488" mass="51634">MSAPSSPTSEETPWPVRTVARKIAEWVDRLGAVWVEGQLAQVTARPGSGTAFLVLRDPAADVSLQLTAPSSLVRDNGGAVVEGSRVIVHGKPSFYLGRGTLSLRVDAIRAVGLGELLARIERLRRLLAAEGLFDAALKRRPPLLPNRIGLITGRASAAEHDVVSNATARWPGVRFRIENTATQGGLAVGQIVDALGVLDRDPEVEVIVLARGGGSVEDLLPFSDETLCRAVASCRTPVVSAIGHEPDTPLVDHVADLRCSTPTEAGRSLVPDLAEETARIAGLRERSRRALSGWVDREERRVRDLRARPVLAQPLRMFDRHEREVADLRATGHRAVLRRFDRSSAELEHLTARLTALGPSATLARGYAIVQLAGTDGVRPLLRSVSEAPAGTALRIRVGDGAIAATSDGPETADGRPAAGDPTTDGSAAPGPDDTGTGDTDPAPARPRRTRKTPAGNTTSRTTTPGDTPSDDTAPAGPARRTRKKASG</sequence>
<comment type="function">
    <text evidence="5">Bidirectionally degrades single-stranded DNA into large acid-insoluble oligonucleotides, which are then degraded further into small acid-soluble oligonucleotides.</text>
</comment>
<evidence type="ECO:0000256" key="5">
    <source>
        <dbReference type="HAMAP-Rule" id="MF_00378"/>
    </source>
</evidence>
<dbReference type="PANTHER" id="PTHR30008">
    <property type="entry name" value="EXODEOXYRIBONUCLEASE 7 LARGE SUBUNIT"/>
    <property type="match status" value="1"/>
</dbReference>
<dbReference type="PANTHER" id="PTHR30008:SF0">
    <property type="entry name" value="EXODEOXYRIBONUCLEASE 7 LARGE SUBUNIT"/>
    <property type="match status" value="1"/>
</dbReference>